<feature type="transmembrane region" description="Helical" evidence="6">
    <location>
        <begin position="378"/>
        <end position="398"/>
    </location>
</feature>
<dbReference type="Pfam" id="PF01943">
    <property type="entry name" value="Polysacc_synt"/>
    <property type="match status" value="1"/>
</dbReference>
<feature type="transmembrane region" description="Helical" evidence="6">
    <location>
        <begin position="89"/>
        <end position="109"/>
    </location>
</feature>
<evidence type="ECO:0000256" key="2">
    <source>
        <dbReference type="ARBA" id="ARBA00022475"/>
    </source>
</evidence>
<keyword evidence="4 6" id="KW-1133">Transmembrane helix</keyword>
<evidence type="ECO:0000313" key="7">
    <source>
        <dbReference type="EMBL" id="TQM43100.1"/>
    </source>
</evidence>
<dbReference type="GO" id="GO:0005886">
    <property type="term" value="C:plasma membrane"/>
    <property type="evidence" value="ECO:0007669"/>
    <property type="project" value="UniProtKB-SubCell"/>
</dbReference>
<dbReference type="AlphaFoldDB" id="A0A543GAI4"/>
<keyword evidence="8" id="KW-1185">Reference proteome</keyword>
<feature type="transmembrane region" description="Helical" evidence="6">
    <location>
        <begin position="148"/>
        <end position="166"/>
    </location>
</feature>
<feature type="transmembrane region" description="Helical" evidence="6">
    <location>
        <begin position="283"/>
        <end position="309"/>
    </location>
</feature>
<dbReference type="Proteomes" id="UP000319818">
    <property type="component" value="Unassembled WGS sequence"/>
</dbReference>
<evidence type="ECO:0000256" key="3">
    <source>
        <dbReference type="ARBA" id="ARBA00022692"/>
    </source>
</evidence>
<accession>A0A543GAI4</accession>
<evidence type="ECO:0000256" key="5">
    <source>
        <dbReference type="ARBA" id="ARBA00023136"/>
    </source>
</evidence>
<keyword evidence="3 6" id="KW-0812">Transmembrane</keyword>
<keyword evidence="5 6" id="KW-0472">Membrane</keyword>
<dbReference type="PANTHER" id="PTHR30250">
    <property type="entry name" value="PST FAMILY PREDICTED COLANIC ACID TRANSPORTER"/>
    <property type="match status" value="1"/>
</dbReference>
<feature type="transmembrane region" description="Helical" evidence="6">
    <location>
        <begin position="329"/>
        <end position="347"/>
    </location>
</feature>
<feature type="transmembrane region" description="Helical" evidence="6">
    <location>
        <begin position="115"/>
        <end position="136"/>
    </location>
</feature>
<feature type="transmembrane region" description="Helical" evidence="6">
    <location>
        <begin position="172"/>
        <end position="190"/>
    </location>
</feature>
<dbReference type="InterPro" id="IPR002797">
    <property type="entry name" value="Polysacc_synth"/>
</dbReference>
<dbReference type="OrthoDB" id="4483827at2"/>
<name>A0A543GAI4_9PSEU</name>
<evidence type="ECO:0000313" key="8">
    <source>
        <dbReference type="Proteomes" id="UP000319818"/>
    </source>
</evidence>
<evidence type="ECO:0000256" key="1">
    <source>
        <dbReference type="ARBA" id="ARBA00004651"/>
    </source>
</evidence>
<feature type="transmembrane region" description="Helical" evidence="6">
    <location>
        <begin position="49"/>
        <end position="68"/>
    </location>
</feature>
<dbReference type="EMBL" id="VFPH01000001">
    <property type="protein sequence ID" value="TQM43100.1"/>
    <property type="molecule type" value="Genomic_DNA"/>
</dbReference>
<dbReference type="PANTHER" id="PTHR30250:SF11">
    <property type="entry name" value="O-ANTIGEN TRANSPORTER-RELATED"/>
    <property type="match status" value="1"/>
</dbReference>
<gene>
    <name evidence="7" type="ORF">FB388_0441</name>
</gene>
<comment type="subcellular location">
    <subcellularLocation>
        <location evidence="1">Cell membrane</location>
        <topology evidence="1">Multi-pass membrane protein</topology>
    </subcellularLocation>
</comment>
<proteinExistence type="predicted"/>
<feature type="transmembrane region" description="Helical" evidence="6">
    <location>
        <begin position="25"/>
        <end position="43"/>
    </location>
</feature>
<reference evidence="7 8" key="1">
    <citation type="submission" date="2019-06" db="EMBL/GenBank/DDBJ databases">
        <title>Sequencing the genomes of 1000 actinobacteria strains.</title>
        <authorList>
            <person name="Klenk H.-P."/>
        </authorList>
    </citation>
    <scope>NUCLEOTIDE SEQUENCE [LARGE SCALE GENOMIC DNA]</scope>
    <source>
        <strain evidence="7 8">DSM 45511</strain>
    </source>
</reference>
<protein>
    <submittedName>
        <fullName evidence="7">O-antigen/teichoic acid export membrane protein</fullName>
    </submittedName>
</protein>
<keyword evidence="2" id="KW-1003">Cell membrane</keyword>
<evidence type="ECO:0000256" key="6">
    <source>
        <dbReference type="SAM" id="Phobius"/>
    </source>
</evidence>
<feature type="transmembrane region" description="Helical" evidence="6">
    <location>
        <begin position="354"/>
        <end position="372"/>
    </location>
</feature>
<comment type="caution">
    <text evidence="7">The sequence shown here is derived from an EMBL/GenBank/DDBJ whole genome shotgun (WGS) entry which is preliminary data.</text>
</comment>
<evidence type="ECO:0000256" key="4">
    <source>
        <dbReference type="ARBA" id="ARBA00022989"/>
    </source>
</evidence>
<dbReference type="RefSeq" id="WP_142096122.1">
    <property type="nucleotide sequence ID" value="NZ_VFPH01000001.1"/>
</dbReference>
<organism evidence="7 8">
    <name type="scientific">Pseudonocardia cypriaca</name>
    <dbReference type="NCBI Taxonomy" id="882449"/>
    <lineage>
        <taxon>Bacteria</taxon>
        <taxon>Bacillati</taxon>
        <taxon>Actinomycetota</taxon>
        <taxon>Actinomycetes</taxon>
        <taxon>Pseudonocardiales</taxon>
        <taxon>Pseudonocardiaceae</taxon>
        <taxon>Pseudonocardia</taxon>
    </lineage>
</organism>
<dbReference type="InterPro" id="IPR050833">
    <property type="entry name" value="Poly_Biosynth_Transport"/>
</dbReference>
<sequence>MCEDQGRFRLLTAARDVGLVTFGKYGQYVVTVVTVPLIARLLGTEGLGLVAIAMSSYFFGSVLVDLGIAQFLSAMMSREDVRQLRGNYLVIRAVTLSTIGSALLIGVALDVGVTGRLILLGLFAGGLSSISEDWVLIGQARFAASTGYQAVGRIIYLGLLVTILPRIPRAEVALLCLMLGAVVTIALTWRDSLRRFGRPARPHRIIDTVRMGITVLTSRLLVLGYGQGATAIYSSVLTPASLGLFSAGDRLVRAVQSVLDPIGFALLPRMARISHEDRFWRRGVLALLVCVGMACIATAALWVAAPFLVELIFGRAFAEAVPFLRLEVLILPATALTSFATTAILPVRKDAAGVLIGALIGVCLAGIWLYIAVRTGSVWSLVYGTLCCETAVALWYVARMWHLYRRERNETVPADGVPAHAEGLR</sequence>